<evidence type="ECO:0000313" key="6">
    <source>
        <dbReference type="EMBL" id="KAI9185830.1"/>
    </source>
</evidence>
<protein>
    <recommendedName>
        <fullName evidence="5">Pectinesterase inhibitor domain-containing protein</fullName>
    </recommendedName>
</protein>
<dbReference type="SMART" id="SM00856">
    <property type="entry name" value="PMEI"/>
    <property type="match status" value="1"/>
</dbReference>
<dbReference type="AlphaFoldDB" id="A0AAD5J458"/>
<dbReference type="InterPro" id="IPR052421">
    <property type="entry name" value="PCW_Enzyme_Inhibitor"/>
</dbReference>
<dbReference type="GO" id="GO:0046910">
    <property type="term" value="F:pectinesterase inhibitor activity"/>
    <property type="evidence" value="ECO:0007669"/>
    <property type="project" value="InterPro"/>
</dbReference>
<evidence type="ECO:0000256" key="2">
    <source>
        <dbReference type="ARBA" id="ARBA00023157"/>
    </source>
</evidence>
<dbReference type="CDD" id="cd15797">
    <property type="entry name" value="PMEI"/>
    <property type="match status" value="1"/>
</dbReference>
<reference evidence="6" key="2">
    <citation type="submission" date="2023-02" db="EMBL/GenBank/DDBJ databases">
        <authorList>
            <person name="Swenson N.G."/>
            <person name="Wegrzyn J.L."/>
            <person name="Mcevoy S.L."/>
        </authorList>
    </citation>
    <scope>NUCLEOTIDE SEQUENCE</scope>
    <source>
        <strain evidence="6">91603</strain>
        <tissue evidence="6">Leaf</tissue>
    </source>
</reference>
<feature type="domain" description="Pectinesterase inhibitor" evidence="5">
    <location>
        <begin position="29"/>
        <end position="173"/>
    </location>
</feature>
<dbReference type="Pfam" id="PF04043">
    <property type="entry name" value="PMEI"/>
    <property type="match status" value="1"/>
</dbReference>
<organism evidence="6 7">
    <name type="scientific">Acer negundo</name>
    <name type="common">Box elder</name>
    <dbReference type="NCBI Taxonomy" id="4023"/>
    <lineage>
        <taxon>Eukaryota</taxon>
        <taxon>Viridiplantae</taxon>
        <taxon>Streptophyta</taxon>
        <taxon>Embryophyta</taxon>
        <taxon>Tracheophyta</taxon>
        <taxon>Spermatophyta</taxon>
        <taxon>Magnoliopsida</taxon>
        <taxon>eudicotyledons</taxon>
        <taxon>Gunneridae</taxon>
        <taxon>Pentapetalae</taxon>
        <taxon>rosids</taxon>
        <taxon>malvids</taxon>
        <taxon>Sapindales</taxon>
        <taxon>Sapindaceae</taxon>
        <taxon>Hippocastanoideae</taxon>
        <taxon>Acereae</taxon>
        <taxon>Acer</taxon>
    </lineage>
</organism>
<comment type="caution">
    <text evidence="6">The sequence shown here is derived from an EMBL/GenBank/DDBJ whole genome shotgun (WGS) entry which is preliminary data.</text>
</comment>
<name>A0AAD5J458_ACENE</name>
<evidence type="ECO:0000256" key="4">
    <source>
        <dbReference type="SAM" id="SignalP"/>
    </source>
</evidence>
<evidence type="ECO:0000259" key="5">
    <source>
        <dbReference type="SMART" id="SM00856"/>
    </source>
</evidence>
<dbReference type="NCBIfam" id="TIGR01614">
    <property type="entry name" value="PME_inhib"/>
    <property type="match status" value="1"/>
</dbReference>
<dbReference type="InterPro" id="IPR035513">
    <property type="entry name" value="Invertase/methylesterase_inhib"/>
</dbReference>
<accession>A0AAD5J458</accession>
<comment type="similarity">
    <text evidence="3">Belongs to the PMEI family.</text>
</comment>
<dbReference type="Proteomes" id="UP001064489">
    <property type="component" value="Chromosome 3"/>
</dbReference>
<feature type="chain" id="PRO_5042226649" description="Pectinesterase inhibitor domain-containing protein" evidence="4">
    <location>
        <begin position="25"/>
        <end position="180"/>
    </location>
</feature>
<dbReference type="PANTHER" id="PTHR36710">
    <property type="entry name" value="PECTINESTERASE INHIBITOR-LIKE"/>
    <property type="match status" value="1"/>
</dbReference>
<evidence type="ECO:0000256" key="3">
    <source>
        <dbReference type="ARBA" id="ARBA00038471"/>
    </source>
</evidence>
<dbReference type="InterPro" id="IPR034086">
    <property type="entry name" value="PMEI_plant"/>
</dbReference>
<keyword evidence="7" id="KW-1185">Reference proteome</keyword>
<feature type="signal peptide" evidence="4">
    <location>
        <begin position="1"/>
        <end position="24"/>
    </location>
</feature>
<gene>
    <name evidence="6" type="ORF">LWI28_011109</name>
</gene>
<keyword evidence="1 4" id="KW-0732">Signal</keyword>
<dbReference type="EMBL" id="JAJSOW010000100">
    <property type="protein sequence ID" value="KAI9185830.1"/>
    <property type="molecule type" value="Genomic_DNA"/>
</dbReference>
<sequence length="180" mass="19635">MASPPSNFLLFVLFLFFHCSFSMAMTANDASQLINQVCSRTQNPDFCVQTLTSDPGANTADLKGLDHISLSLTLDTATETKRFIQESLEKVTDTGVKQVLDHCNINYAGSVYALGLAVTSLEGNLYNEVNVYTHVALENANDCNRVIKQGPPPPGLQDKNTEMLQFTDISVAIVDLLTNS</sequence>
<proteinExistence type="inferred from homology"/>
<dbReference type="Gene3D" id="1.20.140.40">
    <property type="entry name" value="Invertase/pectin methylesterase inhibitor family protein"/>
    <property type="match status" value="1"/>
</dbReference>
<evidence type="ECO:0000313" key="7">
    <source>
        <dbReference type="Proteomes" id="UP001064489"/>
    </source>
</evidence>
<keyword evidence="2" id="KW-1015">Disulfide bond</keyword>
<evidence type="ECO:0000256" key="1">
    <source>
        <dbReference type="ARBA" id="ARBA00022729"/>
    </source>
</evidence>
<dbReference type="SUPFAM" id="SSF101148">
    <property type="entry name" value="Plant invertase/pectin methylesterase inhibitor"/>
    <property type="match status" value="1"/>
</dbReference>
<dbReference type="InterPro" id="IPR006501">
    <property type="entry name" value="Pectinesterase_inhib_dom"/>
</dbReference>
<dbReference type="PANTHER" id="PTHR36710:SF4">
    <property type="entry name" value="PLANT INVERTASE_PECTIN METHYLESTERASE INHIBITOR SUPERFAMILY PROTEIN"/>
    <property type="match status" value="1"/>
</dbReference>
<reference evidence="6" key="1">
    <citation type="journal article" date="2022" name="Plant J.">
        <title>Strategies of tolerance reflected in two North American maple genomes.</title>
        <authorList>
            <person name="McEvoy S.L."/>
            <person name="Sezen U.U."/>
            <person name="Trouern-Trend A."/>
            <person name="McMahon S.M."/>
            <person name="Schaberg P.G."/>
            <person name="Yang J."/>
            <person name="Wegrzyn J.L."/>
            <person name="Swenson N.G."/>
        </authorList>
    </citation>
    <scope>NUCLEOTIDE SEQUENCE</scope>
    <source>
        <strain evidence="6">91603</strain>
    </source>
</reference>